<dbReference type="EMBL" id="JAUCBP010000007">
    <property type="protein sequence ID" value="MDM7860523.1"/>
    <property type="molecule type" value="Genomic_DNA"/>
</dbReference>
<proteinExistence type="predicted"/>
<accession>A0ABT7SWH8</accession>
<name>A0ABT7SWH8_9ALTE</name>
<evidence type="ECO:0008006" key="3">
    <source>
        <dbReference type="Google" id="ProtNLM"/>
    </source>
</evidence>
<evidence type="ECO:0000313" key="1">
    <source>
        <dbReference type="EMBL" id="MDM7860523.1"/>
    </source>
</evidence>
<dbReference type="Proteomes" id="UP001234343">
    <property type="component" value="Unassembled WGS sequence"/>
</dbReference>
<keyword evidence="2" id="KW-1185">Reference proteome</keyword>
<reference evidence="1 2" key="1">
    <citation type="submission" date="2023-06" db="EMBL/GenBank/DDBJ databases">
        <title>Alteromonas sp. ASW11-36 isolated from intertidal sand.</title>
        <authorList>
            <person name="Li Y."/>
        </authorList>
    </citation>
    <scope>NUCLEOTIDE SEQUENCE [LARGE SCALE GENOMIC DNA]</scope>
    <source>
        <strain evidence="1 2">ASW11-36</strain>
    </source>
</reference>
<organism evidence="1 2">
    <name type="scientific">Alteromonas arenosi</name>
    <dbReference type="NCBI Taxonomy" id="3055817"/>
    <lineage>
        <taxon>Bacteria</taxon>
        <taxon>Pseudomonadati</taxon>
        <taxon>Pseudomonadota</taxon>
        <taxon>Gammaproteobacteria</taxon>
        <taxon>Alteromonadales</taxon>
        <taxon>Alteromonadaceae</taxon>
        <taxon>Alteromonas/Salinimonas group</taxon>
        <taxon>Alteromonas</taxon>
    </lineage>
</organism>
<dbReference type="RefSeq" id="WP_289364819.1">
    <property type="nucleotide sequence ID" value="NZ_JAUCBP010000007.1"/>
</dbReference>
<evidence type="ECO:0000313" key="2">
    <source>
        <dbReference type="Proteomes" id="UP001234343"/>
    </source>
</evidence>
<gene>
    <name evidence="1" type="ORF">QTP81_07935</name>
</gene>
<comment type="caution">
    <text evidence="1">The sequence shown here is derived from an EMBL/GenBank/DDBJ whole genome shotgun (WGS) entry which is preliminary data.</text>
</comment>
<protein>
    <recommendedName>
        <fullName evidence="3">Energy transducer TonB</fullName>
    </recommendedName>
</protein>
<sequence length="154" mass="16931">MNMKKALVVTAGAVLSYSLVFEVIANQKLRLKTDVIATVIESSGADDGAWQRAFPETLTMTRGMERAGVKGCGIFNLQVDAQGNVQDVDTDIVVPSFGIRRHARDYLESWQWEPTGQSGTVKVRLDFCIGGATNDEVREICEYQATLPCSNKRS</sequence>
<dbReference type="Gene3D" id="3.30.1150.10">
    <property type="match status" value="1"/>
</dbReference>